<dbReference type="InterPro" id="IPR011009">
    <property type="entry name" value="Kinase-like_dom_sf"/>
</dbReference>
<sequence>MDDDSGGSYMGRSTLSIVHESKRLCQALLDGAQDVPKGSLFASDIFESACAYVEDKNEVKVIRDISRLMVPSAEQLALRTQHLKDLIESVNEGWNNSLPLTGTRPQPDYSVGFRREAFGEDQLAKLSPFIGDIFTDQSYSLGTYYMYFPFLACPSHSGGASATKWHQTCPQPGTTSSLPTLPAINCTMTTAYPEYSIDAEIASFFAKASATRSACDARARELARGSVVPVEFRLKSLDLRTETATLARKVYGDLAPKVSREGQVGDEIDGKEPLYIYLMSRIWGITYLDFILAHGFPENSHENFAWRKNLIADVACFFALSWKAPQLVDSAYRDHLGQTYVKELRLLLSALPDRFHHIIQNCIESMDAILSLPMVLLHRDFATCNIIVEETSCHLVGVIDWAEAGICPFGLNLHSLQALTGKLHLKDGWMRYEDYAVLQHVFWDTFKREVGGLTEDSIWAIRLARITGLLLSSGFTSRLANKPSPVPISNDERGRYNMLSLDGFLINPATRFEDLD</sequence>
<evidence type="ECO:0000313" key="4">
    <source>
        <dbReference type="Proteomes" id="UP000237481"/>
    </source>
</evidence>
<dbReference type="STRING" id="94208.A0A2S4LB42"/>
<protein>
    <submittedName>
        <fullName evidence="3">Uncharacterized protein</fullName>
    </submittedName>
</protein>
<dbReference type="AlphaFoldDB" id="A0A2S4LB42"/>
<name>A0A2S4LB42_9HYPO</name>
<reference evidence="3 4" key="1">
    <citation type="submission" date="2018-01" db="EMBL/GenBank/DDBJ databases">
        <title>Harnessing the power of phylogenomics to disentangle the directionality and signatures of interkingdom host jumping in the parasitic fungal genus Tolypocladium.</title>
        <authorList>
            <person name="Quandt C.A."/>
            <person name="Patterson W."/>
            <person name="Spatafora J.W."/>
        </authorList>
    </citation>
    <scope>NUCLEOTIDE SEQUENCE [LARGE SCALE GENOMIC DNA]</scope>
    <source>
        <strain evidence="3 4">NRBC 100945</strain>
    </source>
</reference>
<dbReference type="SUPFAM" id="SSF56112">
    <property type="entry name" value="Protein kinase-like (PK-like)"/>
    <property type="match status" value="1"/>
</dbReference>
<dbReference type="Proteomes" id="UP000237481">
    <property type="component" value="Unassembled WGS sequence"/>
</dbReference>
<dbReference type="Gene3D" id="3.90.1200.10">
    <property type="match status" value="1"/>
</dbReference>
<dbReference type="OrthoDB" id="4922793at2759"/>
<dbReference type="Pfam" id="PF01636">
    <property type="entry name" value="APH"/>
    <property type="match status" value="1"/>
</dbReference>
<proteinExistence type="predicted"/>
<feature type="domain" description="DUF7924" evidence="2">
    <location>
        <begin position="46"/>
        <end position="160"/>
    </location>
</feature>
<evidence type="ECO:0000313" key="3">
    <source>
        <dbReference type="EMBL" id="POR39638.1"/>
    </source>
</evidence>
<keyword evidence="4" id="KW-1185">Reference proteome</keyword>
<accession>A0A2S4LB42</accession>
<comment type="caution">
    <text evidence="3">The sequence shown here is derived from an EMBL/GenBank/DDBJ whole genome shotgun (WGS) entry which is preliminary data.</text>
</comment>
<feature type="domain" description="Aminoglycoside phosphotransferase" evidence="1">
    <location>
        <begin position="340"/>
        <end position="408"/>
    </location>
</feature>
<dbReference type="EMBL" id="PKSG01000022">
    <property type="protein sequence ID" value="POR39638.1"/>
    <property type="molecule type" value="Genomic_DNA"/>
</dbReference>
<dbReference type="PANTHER" id="PTHR42470:SF2">
    <property type="match status" value="1"/>
</dbReference>
<dbReference type="Pfam" id="PF25545">
    <property type="entry name" value="DUF7924"/>
    <property type="match status" value="1"/>
</dbReference>
<evidence type="ECO:0000259" key="1">
    <source>
        <dbReference type="Pfam" id="PF01636"/>
    </source>
</evidence>
<organism evidence="3 4">
    <name type="scientific">Tolypocladium paradoxum</name>
    <dbReference type="NCBI Taxonomy" id="94208"/>
    <lineage>
        <taxon>Eukaryota</taxon>
        <taxon>Fungi</taxon>
        <taxon>Dikarya</taxon>
        <taxon>Ascomycota</taxon>
        <taxon>Pezizomycotina</taxon>
        <taxon>Sordariomycetes</taxon>
        <taxon>Hypocreomycetidae</taxon>
        <taxon>Hypocreales</taxon>
        <taxon>Ophiocordycipitaceae</taxon>
        <taxon>Tolypocladium</taxon>
    </lineage>
</organism>
<evidence type="ECO:0000259" key="2">
    <source>
        <dbReference type="Pfam" id="PF25545"/>
    </source>
</evidence>
<gene>
    <name evidence="3" type="ORF">TPAR_00173</name>
</gene>
<dbReference type="PANTHER" id="PTHR42470">
    <property type="entry name" value="VAST DOMAIN-CONTAINING PROTEIN"/>
    <property type="match status" value="1"/>
</dbReference>
<dbReference type="InterPro" id="IPR002575">
    <property type="entry name" value="Aminoglycoside_PTrfase"/>
</dbReference>
<dbReference type="InterPro" id="IPR057684">
    <property type="entry name" value="DUF7924"/>
</dbReference>